<evidence type="ECO:0000256" key="1">
    <source>
        <dbReference type="SAM" id="MobiDB-lite"/>
    </source>
</evidence>
<reference evidence="3 4" key="1">
    <citation type="submission" date="2023-09" db="EMBL/GenBank/DDBJ databases">
        <authorList>
            <person name="Wang M."/>
        </authorList>
    </citation>
    <scope>NUCLEOTIDE SEQUENCE [LARGE SCALE GENOMIC DNA]</scope>
    <source>
        <strain evidence="3">GT-2023</strain>
        <tissue evidence="3">Liver</tissue>
    </source>
</reference>
<feature type="signal peptide" evidence="2">
    <location>
        <begin position="1"/>
        <end position="21"/>
    </location>
</feature>
<name>A0ABR3LIW8_9TELE</name>
<keyword evidence="2" id="KW-0732">Signal</keyword>
<comment type="caution">
    <text evidence="3">The sequence shown here is derived from an EMBL/GenBank/DDBJ whole genome shotgun (WGS) entry which is preliminary data.</text>
</comment>
<dbReference type="Gene3D" id="2.170.15.10">
    <property type="entry name" value="Proaerolysin, chain A, domain 3"/>
    <property type="match status" value="1"/>
</dbReference>
<dbReference type="CDD" id="cd20220">
    <property type="entry name" value="PFM_natterin-3-like"/>
    <property type="match status" value="1"/>
</dbReference>
<organism evidence="3 4">
    <name type="scientific">Cirrhinus molitorella</name>
    <name type="common">mud carp</name>
    <dbReference type="NCBI Taxonomy" id="172907"/>
    <lineage>
        <taxon>Eukaryota</taxon>
        <taxon>Metazoa</taxon>
        <taxon>Chordata</taxon>
        <taxon>Craniata</taxon>
        <taxon>Vertebrata</taxon>
        <taxon>Euteleostomi</taxon>
        <taxon>Actinopterygii</taxon>
        <taxon>Neopterygii</taxon>
        <taxon>Teleostei</taxon>
        <taxon>Ostariophysi</taxon>
        <taxon>Cypriniformes</taxon>
        <taxon>Cyprinidae</taxon>
        <taxon>Labeoninae</taxon>
        <taxon>Labeonini</taxon>
        <taxon>Cirrhinus</taxon>
    </lineage>
</organism>
<keyword evidence="4" id="KW-1185">Reference proteome</keyword>
<sequence>MDFSIRIICTLLLISLQMTGGDFSSSVEEAEPSKSPHQLHQLHQRGLPPSKPSKSKSPAVTKNYENDVQSATDFNSNLEWVASEDVPKDVVSVKDERKDYYITKRKDCEICFFDKEKRSCVIWSPKKEVKDIHVSYNDIMFLVNKDNFEMMEWKKCPNRKIPPMSVEICDGQFIAKNEVGFTNITIEILTETTQVLTLNTDFKKQNLNIVEYLMSSVVTAEKLEVLKQFQASNRNCKPSKHTLKFDHNIDKTISYQTGRTHKFGVNAELEVNATLPGIEKIGGKFGLKYDYSRPRSNATSEAEKTLHSVGMEIEVPPNHSCTTDIMSNTFMAEVPFTGEMTRIYKNNEIRKTFIHGTYIHQEVAEIQTLVNPCQLLSIRSKC</sequence>
<protein>
    <submittedName>
        <fullName evidence="3">Uncharacterized protein</fullName>
    </submittedName>
</protein>
<feature type="chain" id="PRO_5045087798" evidence="2">
    <location>
        <begin position="22"/>
        <end position="382"/>
    </location>
</feature>
<proteinExistence type="predicted"/>
<gene>
    <name evidence="3" type="ORF">QQF64_019229</name>
</gene>
<accession>A0ABR3LIW8</accession>
<evidence type="ECO:0000256" key="2">
    <source>
        <dbReference type="SAM" id="SignalP"/>
    </source>
</evidence>
<evidence type="ECO:0000313" key="4">
    <source>
        <dbReference type="Proteomes" id="UP001558613"/>
    </source>
</evidence>
<evidence type="ECO:0000313" key="3">
    <source>
        <dbReference type="EMBL" id="KAL1251433.1"/>
    </source>
</evidence>
<dbReference type="Proteomes" id="UP001558613">
    <property type="component" value="Unassembled WGS sequence"/>
</dbReference>
<feature type="region of interest" description="Disordered" evidence="1">
    <location>
        <begin position="25"/>
        <end position="61"/>
    </location>
</feature>
<dbReference type="SUPFAM" id="SSF56973">
    <property type="entry name" value="Aerolisin/ETX pore-forming domain"/>
    <property type="match status" value="1"/>
</dbReference>
<dbReference type="EMBL" id="JAYMGO010000022">
    <property type="protein sequence ID" value="KAL1251433.1"/>
    <property type="molecule type" value="Genomic_DNA"/>
</dbReference>